<comment type="similarity">
    <text evidence="2">Belongs to the SusD family.</text>
</comment>
<evidence type="ECO:0000256" key="6">
    <source>
        <dbReference type="SAM" id="SignalP"/>
    </source>
</evidence>
<gene>
    <name evidence="9" type="ORF">F3B90_06495</name>
</gene>
<dbReference type="AlphaFoldDB" id="A0A7J4Y0S6"/>
<evidence type="ECO:0000256" key="3">
    <source>
        <dbReference type="ARBA" id="ARBA00022729"/>
    </source>
</evidence>
<feature type="domain" description="RagB/SusD" evidence="7">
    <location>
        <begin position="333"/>
        <end position="647"/>
    </location>
</feature>
<dbReference type="EMBL" id="VWFP01000005">
    <property type="protein sequence ID" value="KAA4628621.1"/>
    <property type="molecule type" value="Genomic_DNA"/>
</dbReference>
<dbReference type="PROSITE" id="PS51257">
    <property type="entry name" value="PROKAR_LIPOPROTEIN"/>
    <property type="match status" value="1"/>
</dbReference>
<evidence type="ECO:0000256" key="1">
    <source>
        <dbReference type="ARBA" id="ARBA00004442"/>
    </source>
</evidence>
<protein>
    <submittedName>
        <fullName evidence="9">RagB/SusD family nutrient uptake outer membrane protein</fullName>
    </submittedName>
</protein>
<organism evidence="9 10">
    <name type="scientific">Bacteroides ovatus</name>
    <dbReference type="NCBI Taxonomy" id="28116"/>
    <lineage>
        <taxon>Bacteria</taxon>
        <taxon>Pseudomonadati</taxon>
        <taxon>Bacteroidota</taxon>
        <taxon>Bacteroidia</taxon>
        <taxon>Bacteroidales</taxon>
        <taxon>Bacteroidaceae</taxon>
        <taxon>Bacteroides</taxon>
    </lineage>
</organism>
<evidence type="ECO:0000256" key="2">
    <source>
        <dbReference type="ARBA" id="ARBA00006275"/>
    </source>
</evidence>
<evidence type="ECO:0000259" key="7">
    <source>
        <dbReference type="Pfam" id="PF07980"/>
    </source>
</evidence>
<evidence type="ECO:0000313" key="9">
    <source>
        <dbReference type="EMBL" id="KAA4628621.1"/>
    </source>
</evidence>
<keyword evidence="4" id="KW-0472">Membrane</keyword>
<feature type="domain" description="SusD-like N-terminal" evidence="8">
    <location>
        <begin position="23"/>
        <end position="228"/>
    </location>
</feature>
<dbReference type="Pfam" id="PF14322">
    <property type="entry name" value="SusD-like_3"/>
    <property type="match status" value="1"/>
</dbReference>
<evidence type="ECO:0000313" key="10">
    <source>
        <dbReference type="Proteomes" id="UP000424805"/>
    </source>
</evidence>
<name>A0A7J4Y0S6_BACOV</name>
<feature type="chain" id="PRO_5029661782" evidence="6">
    <location>
        <begin position="22"/>
        <end position="649"/>
    </location>
</feature>
<dbReference type="SUPFAM" id="SSF48452">
    <property type="entry name" value="TPR-like"/>
    <property type="match status" value="1"/>
</dbReference>
<dbReference type="InterPro" id="IPR033985">
    <property type="entry name" value="SusD-like_N"/>
</dbReference>
<reference evidence="9 10" key="1">
    <citation type="journal article" date="2019" name="Nat. Med.">
        <title>A library of human gut bacterial isolates paired with longitudinal multiomics data enables mechanistic microbiome research.</title>
        <authorList>
            <person name="Poyet M."/>
            <person name="Groussin M."/>
            <person name="Gibbons S.M."/>
            <person name="Avila-Pacheco J."/>
            <person name="Jiang X."/>
            <person name="Kearney S.M."/>
            <person name="Perrotta A.R."/>
            <person name="Berdy B."/>
            <person name="Zhao S."/>
            <person name="Lieberman T.D."/>
            <person name="Swanson P.K."/>
            <person name="Smith M."/>
            <person name="Roesemann S."/>
            <person name="Alexander J.E."/>
            <person name="Rich S.A."/>
            <person name="Livny J."/>
            <person name="Vlamakis H."/>
            <person name="Clish C."/>
            <person name="Bullock K."/>
            <person name="Deik A."/>
            <person name="Scott J."/>
            <person name="Pierce K.A."/>
            <person name="Xavier R.J."/>
            <person name="Alm E.J."/>
        </authorList>
    </citation>
    <scope>NUCLEOTIDE SEQUENCE [LARGE SCALE GENOMIC DNA]</scope>
    <source>
        <strain evidence="9 10">BIOML-A15</strain>
    </source>
</reference>
<dbReference type="InterPro" id="IPR012944">
    <property type="entry name" value="SusD_RagB_dom"/>
</dbReference>
<proteinExistence type="inferred from homology"/>
<dbReference type="GO" id="GO:0009279">
    <property type="term" value="C:cell outer membrane"/>
    <property type="evidence" value="ECO:0007669"/>
    <property type="project" value="UniProtKB-SubCell"/>
</dbReference>
<dbReference type="InterPro" id="IPR011990">
    <property type="entry name" value="TPR-like_helical_dom_sf"/>
</dbReference>
<accession>A0A7J4Y0S6</accession>
<dbReference type="Pfam" id="PF07980">
    <property type="entry name" value="SusD_RagB"/>
    <property type="match status" value="1"/>
</dbReference>
<comment type="caution">
    <text evidence="9">The sequence shown here is derived from an EMBL/GenBank/DDBJ whole genome shotgun (WGS) entry which is preliminary data.</text>
</comment>
<evidence type="ECO:0000256" key="4">
    <source>
        <dbReference type="ARBA" id="ARBA00023136"/>
    </source>
</evidence>
<keyword evidence="3 6" id="KW-0732">Signal</keyword>
<feature type="signal peptide" evidence="6">
    <location>
        <begin position="1"/>
        <end position="21"/>
    </location>
</feature>
<comment type="subcellular location">
    <subcellularLocation>
        <location evidence="1">Cell outer membrane</location>
    </subcellularLocation>
</comment>
<keyword evidence="5" id="KW-0998">Cell outer membrane</keyword>
<evidence type="ECO:0000256" key="5">
    <source>
        <dbReference type="ARBA" id="ARBA00023237"/>
    </source>
</evidence>
<dbReference type="Proteomes" id="UP000424805">
    <property type="component" value="Unassembled WGS sequence"/>
</dbReference>
<dbReference type="Gene3D" id="1.25.40.390">
    <property type="match status" value="1"/>
</dbReference>
<evidence type="ECO:0000259" key="8">
    <source>
        <dbReference type="Pfam" id="PF14322"/>
    </source>
</evidence>
<sequence>MKSIKYSVSALLMSLAMTSCNDYFDIKPSTFIPAETVWSDPAVVTSVLAQLYSNVQYEEFKYCGDVFFDFGPRTLALWSDEAIVGFNPADGLGSMDAYIGDDWFYTYGDTYKEIRNCNTFLRQIETAAIDENERDAVEGEVRFLRAMHYFTLVKRLGGVPLITEVQDYDENTDLSTLQLPRNKEEEIWEFIRKECFEIGDNMLPATREPQYRNRVTKYAAYALASRACLYAASIAKYGTLDEAHCVGVSPAKADYYWEQAAVAANKVIADNAYELVGYNLSTPEERVKSYRAFFLDDANKEFIWCKSYMVPDIVHNYTKMCAPYSFRKGFGYGGSEEPSLEFVEAFEYVNDYDGSLKVTRQNGNRIERIEYDNLIDIFKDKDPRLAATVCLPGDKYQDGILEIRRGVSNGGNIPNVGESNYPSNMDSKIRLEDGSEISGIGKDGPYEDKEATKTGFYLRKFVVEDQEDYDKCTNPWPMFRLAEMYLNLAEAETELGNVTKALAALNMTRHRAGIHEITEAEVTEKGMPWLLDRVRNERRVELAYESHRFWDLRRWRIAATPRADNGGKGVLDGYKATALYPWALYGAGAERDGDTGLMTPKKYVFSKEESDGQRLQRARKHFYKRNYYLKIKNDDMKTNPKLVNNPEFD</sequence>